<organism evidence="1 2">
    <name type="scientific">Streptomyces hundungensis</name>
    <dbReference type="NCBI Taxonomy" id="1077946"/>
    <lineage>
        <taxon>Bacteria</taxon>
        <taxon>Bacillati</taxon>
        <taxon>Actinomycetota</taxon>
        <taxon>Actinomycetes</taxon>
        <taxon>Kitasatosporales</taxon>
        <taxon>Streptomycetaceae</taxon>
        <taxon>Streptomyces</taxon>
    </lineage>
</organism>
<keyword evidence="2" id="KW-1185">Reference proteome</keyword>
<sequence>MERGASLKELRDLAKLFGRSAGDLQTLITNLNSATSGSTGYWKGPKADQFRKDWEDARGTFSKWVDTLHDAQKSASTNADNIERAT</sequence>
<evidence type="ECO:0008006" key="3">
    <source>
        <dbReference type="Google" id="ProtNLM"/>
    </source>
</evidence>
<dbReference type="EMBL" id="CP032698">
    <property type="protein sequence ID" value="AYG81194.1"/>
    <property type="molecule type" value="Genomic_DNA"/>
</dbReference>
<dbReference type="InterPro" id="IPR010310">
    <property type="entry name" value="T7SS_ESAT-6-like"/>
</dbReference>
<protein>
    <recommendedName>
        <fullName evidence="3">WXG100 family type VII secretion target</fullName>
    </recommendedName>
</protein>
<dbReference type="SUPFAM" id="SSF140453">
    <property type="entry name" value="EsxAB dimer-like"/>
    <property type="match status" value="1"/>
</dbReference>
<name>A0A387HCN2_9ACTN</name>
<dbReference type="Gene3D" id="1.10.287.1060">
    <property type="entry name" value="ESAT-6-like"/>
    <property type="match status" value="1"/>
</dbReference>
<dbReference type="KEGG" id="shun:DWB77_03336"/>
<dbReference type="Proteomes" id="UP000271554">
    <property type="component" value="Chromosome"/>
</dbReference>
<dbReference type="Pfam" id="PF06013">
    <property type="entry name" value="WXG100"/>
    <property type="match status" value="1"/>
</dbReference>
<dbReference type="RefSeq" id="WP_120721996.1">
    <property type="nucleotide sequence ID" value="NZ_CP032698.1"/>
</dbReference>
<gene>
    <name evidence="1" type="ORF">DWB77_03336</name>
</gene>
<dbReference type="AlphaFoldDB" id="A0A387HCN2"/>
<dbReference type="InterPro" id="IPR036689">
    <property type="entry name" value="ESAT-6-like_sf"/>
</dbReference>
<dbReference type="OrthoDB" id="3538531at2"/>
<reference evidence="1 2" key="1">
    <citation type="submission" date="2018-10" db="EMBL/GenBank/DDBJ databases">
        <title>Relationship between Morphology and Antimicrobial Activity in Streptomyces.</title>
        <authorList>
            <person name="Kang H.J."/>
            <person name="Kim S.B."/>
        </authorList>
    </citation>
    <scope>NUCLEOTIDE SEQUENCE [LARGE SCALE GENOMIC DNA]</scope>
    <source>
        <strain evidence="1 2">BH38</strain>
    </source>
</reference>
<evidence type="ECO:0000313" key="1">
    <source>
        <dbReference type="EMBL" id="AYG81194.1"/>
    </source>
</evidence>
<evidence type="ECO:0000313" key="2">
    <source>
        <dbReference type="Proteomes" id="UP000271554"/>
    </source>
</evidence>
<accession>A0A387HCN2</accession>
<proteinExistence type="predicted"/>